<sequence>MAGVVLSAILPILITVAIGFLWARAGRKIQSPDLTALIADIATPCLIVSTFQKTHVSPAAFGAMAGAAALAILLFALCGAVILKALGLKLRTFLPSVAFPNAGNLGLPVALYAFGDEGLGYAIVFFSISSIANYTLGQAIAAGQANWRGLVRLPILYAIALAVALSLASIQLPVWLGSTVSLIGGLTVPIMLLLLGASISSLGVASAGRAAAVSLVRIGMGAAVGFAVAALFGFTGVIRAVLVMQAANPVAVYNYLFAQRWNNEPEQVAGVVVVSTLMSVVTIPLLLAALI</sequence>
<accession>A0AAU7JIX4</accession>
<dbReference type="PANTHER" id="PTHR36838">
    <property type="entry name" value="AUXIN EFFLUX CARRIER FAMILY PROTEIN"/>
    <property type="match status" value="1"/>
</dbReference>
<feature type="transmembrane region" description="Helical" evidence="7">
    <location>
        <begin position="120"/>
        <end position="143"/>
    </location>
</feature>
<gene>
    <name evidence="8" type="ORF">ABEG18_05130</name>
</gene>
<evidence type="ECO:0000256" key="2">
    <source>
        <dbReference type="ARBA" id="ARBA00022448"/>
    </source>
</evidence>
<keyword evidence="2" id="KW-0813">Transport</keyword>
<organism evidence="8">
    <name type="scientific">Alsobacter sp. KACC 23698</name>
    <dbReference type="NCBI Taxonomy" id="3149229"/>
    <lineage>
        <taxon>Bacteria</taxon>
        <taxon>Pseudomonadati</taxon>
        <taxon>Pseudomonadota</taxon>
        <taxon>Alphaproteobacteria</taxon>
        <taxon>Hyphomicrobiales</taxon>
        <taxon>Alsobacteraceae</taxon>
        <taxon>Alsobacter</taxon>
    </lineage>
</organism>
<protein>
    <submittedName>
        <fullName evidence="8">AEC family transporter</fullName>
    </submittedName>
</protein>
<comment type="subcellular location">
    <subcellularLocation>
        <location evidence="1">Membrane</location>
        <topology evidence="1">Multi-pass membrane protein</topology>
    </subcellularLocation>
</comment>
<dbReference type="Pfam" id="PF03547">
    <property type="entry name" value="Mem_trans"/>
    <property type="match status" value="2"/>
</dbReference>
<feature type="transmembrane region" description="Helical" evidence="7">
    <location>
        <begin position="267"/>
        <end position="290"/>
    </location>
</feature>
<dbReference type="AlphaFoldDB" id="A0AAU7JIX4"/>
<feature type="transmembrane region" description="Helical" evidence="7">
    <location>
        <begin position="182"/>
        <end position="206"/>
    </location>
</feature>
<dbReference type="GO" id="GO:0055085">
    <property type="term" value="P:transmembrane transport"/>
    <property type="evidence" value="ECO:0007669"/>
    <property type="project" value="InterPro"/>
</dbReference>
<reference evidence="8" key="1">
    <citation type="submission" date="2024-05" db="EMBL/GenBank/DDBJ databases">
        <authorList>
            <person name="Kim S."/>
            <person name="Heo J."/>
            <person name="Choi H."/>
            <person name="Choi Y."/>
            <person name="Kwon S.-W."/>
            <person name="Kim Y."/>
        </authorList>
    </citation>
    <scope>NUCLEOTIDE SEQUENCE</scope>
    <source>
        <strain evidence="8">KACC 23698</strain>
    </source>
</reference>
<dbReference type="GO" id="GO:0016020">
    <property type="term" value="C:membrane"/>
    <property type="evidence" value="ECO:0007669"/>
    <property type="project" value="UniProtKB-SubCell"/>
</dbReference>
<keyword evidence="5 7" id="KW-1133">Transmembrane helix</keyword>
<dbReference type="PANTHER" id="PTHR36838:SF1">
    <property type="entry name" value="SLR1864 PROTEIN"/>
    <property type="match status" value="1"/>
</dbReference>
<evidence type="ECO:0000256" key="7">
    <source>
        <dbReference type="SAM" id="Phobius"/>
    </source>
</evidence>
<evidence type="ECO:0000256" key="1">
    <source>
        <dbReference type="ARBA" id="ARBA00004141"/>
    </source>
</evidence>
<evidence type="ECO:0000256" key="3">
    <source>
        <dbReference type="ARBA" id="ARBA00022475"/>
    </source>
</evidence>
<name>A0AAU7JIX4_9HYPH</name>
<evidence type="ECO:0000256" key="6">
    <source>
        <dbReference type="ARBA" id="ARBA00023136"/>
    </source>
</evidence>
<feature type="transmembrane region" description="Helical" evidence="7">
    <location>
        <begin position="218"/>
        <end position="247"/>
    </location>
</feature>
<proteinExistence type="predicted"/>
<evidence type="ECO:0000256" key="5">
    <source>
        <dbReference type="ARBA" id="ARBA00022989"/>
    </source>
</evidence>
<keyword evidence="4 7" id="KW-0812">Transmembrane</keyword>
<dbReference type="InterPro" id="IPR004776">
    <property type="entry name" value="Mem_transp_PIN-like"/>
</dbReference>
<feature type="transmembrane region" description="Helical" evidence="7">
    <location>
        <begin position="155"/>
        <end position="176"/>
    </location>
</feature>
<dbReference type="EMBL" id="CP157484">
    <property type="protein sequence ID" value="XBO40165.1"/>
    <property type="molecule type" value="Genomic_DNA"/>
</dbReference>
<keyword evidence="3" id="KW-1003">Cell membrane</keyword>
<feature type="transmembrane region" description="Helical" evidence="7">
    <location>
        <begin position="93"/>
        <end position="114"/>
    </location>
</feature>
<evidence type="ECO:0000313" key="8">
    <source>
        <dbReference type="EMBL" id="XBO40165.1"/>
    </source>
</evidence>
<evidence type="ECO:0000256" key="4">
    <source>
        <dbReference type="ARBA" id="ARBA00022692"/>
    </source>
</evidence>
<feature type="transmembrane region" description="Helical" evidence="7">
    <location>
        <begin position="63"/>
        <end position="86"/>
    </location>
</feature>
<keyword evidence="6 7" id="KW-0472">Membrane</keyword>
<dbReference type="RefSeq" id="WP_406857020.1">
    <property type="nucleotide sequence ID" value="NZ_CP157484.1"/>
</dbReference>
<feature type="transmembrane region" description="Helical" evidence="7">
    <location>
        <begin position="6"/>
        <end position="22"/>
    </location>
</feature>
<feature type="transmembrane region" description="Helical" evidence="7">
    <location>
        <begin position="34"/>
        <end position="51"/>
    </location>
</feature>